<reference evidence="4 5" key="1">
    <citation type="journal article" date="2014" name="BMC Genomics">
        <title>Comparison of environmental and isolate Sulfobacillus genomes reveals diverse carbon, sulfur, nitrogen, and hydrogen metabolisms.</title>
        <authorList>
            <person name="Justice N.B."/>
            <person name="Norman A."/>
            <person name="Brown C.T."/>
            <person name="Singh A."/>
            <person name="Thomas B.C."/>
            <person name="Banfield J.F."/>
        </authorList>
    </citation>
    <scope>NUCLEOTIDE SEQUENCE [LARGE SCALE GENOMIC DNA]</scope>
    <source>
        <strain evidence="4">AMDSBA4</strain>
    </source>
</reference>
<dbReference type="EMBL" id="PXYW01000026">
    <property type="protein sequence ID" value="PSR33126.1"/>
    <property type="molecule type" value="Genomic_DNA"/>
</dbReference>
<dbReference type="Pfam" id="PF00293">
    <property type="entry name" value="NUDIX"/>
    <property type="match status" value="1"/>
</dbReference>
<comment type="caution">
    <text evidence="4">The sequence shown here is derived from an EMBL/GenBank/DDBJ whole genome shotgun (WGS) entry which is preliminary data.</text>
</comment>
<dbReference type="PROSITE" id="PS51462">
    <property type="entry name" value="NUDIX"/>
    <property type="match status" value="1"/>
</dbReference>
<dbReference type="GO" id="GO:0016787">
    <property type="term" value="F:hydrolase activity"/>
    <property type="evidence" value="ECO:0007669"/>
    <property type="project" value="UniProtKB-KW"/>
</dbReference>
<dbReference type="InterPro" id="IPR015797">
    <property type="entry name" value="NUDIX_hydrolase-like_dom_sf"/>
</dbReference>
<dbReference type="PRINTS" id="PR00502">
    <property type="entry name" value="NUDIXFAMILY"/>
</dbReference>
<dbReference type="SUPFAM" id="SSF55811">
    <property type="entry name" value="Nudix"/>
    <property type="match status" value="1"/>
</dbReference>
<evidence type="ECO:0000313" key="4">
    <source>
        <dbReference type="EMBL" id="PSR33126.1"/>
    </source>
</evidence>
<keyword evidence="2" id="KW-0378">Hydrolase</keyword>
<dbReference type="CDD" id="cd02883">
    <property type="entry name" value="NUDIX_Hydrolase"/>
    <property type="match status" value="1"/>
</dbReference>
<evidence type="ECO:0000256" key="2">
    <source>
        <dbReference type="ARBA" id="ARBA00022801"/>
    </source>
</evidence>
<dbReference type="InterPro" id="IPR000086">
    <property type="entry name" value="NUDIX_hydrolase_dom"/>
</dbReference>
<protein>
    <submittedName>
        <fullName evidence="4">DNA mismatch repair protein MutT</fullName>
    </submittedName>
</protein>
<dbReference type="PANTHER" id="PTHR43046">
    <property type="entry name" value="GDP-MANNOSE MANNOSYL HYDROLASE"/>
    <property type="match status" value="1"/>
</dbReference>
<dbReference type="Gene3D" id="3.90.79.10">
    <property type="entry name" value="Nucleoside Triphosphate Pyrophosphohydrolase"/>
    <property type="match status" value="1"/>
</dbReference>
<dbReference type="InterPro" id="IPR020476">
    <property type="entry name" value="Nudix_hydrolase"/>
</dbReference>
<dbReference type="AlphaFoldDB" id="A0A2T2XF96"/>
<comment type="cofactor">
    <cofactor evidence="1">
        <name>Mg(2+)</name>
        <dbReference type="ChEBI" id="CHEBI:18420"/>
    </cofactor>
</comment>
<dbReference type="Proteomes" id="UP000242972">
    <property type="component" value="Unassembled WGS sequence"/>
</dbReference>
<name>A0A2T2XF96_9FIRM</name>
<feature type="domain" description="Nudix hydrolase" evidence="3">
    <location>
        <begin position="6"/>
        <end position="128"/>
    </location>
</feature>
<gene>
    <name evidence="4" type="ORF">C7B46_11170</name>
</gene>
<sequence length="159" mass="17919">MEVPVQFHIVTSSVAAKDLEGRLLLVRTYWRNDTWEIPGGQVEAGEDLIHAGIREVEEESGMTVAIVSLAGIYHNLSRNIVNFVFRGVIRGGSPRPSPETSDVKFVEPHHIPNFVTRPQFLVRVEDAMREVLGPRYCVFTTDPWKIVHDGWGVVSQKKT</sequence>
<evidence type="ECO:0000256" key="1">
    <source>
        <dbReference type="ARBA" id="ARBA00001946"/>
    </source>
</evidence>
<dbReference type="PANTHER" id="PTHR43046:SF2">
    <property type="entry name" value="8-OXO-DGTP DIPHOSPHATASE-RELATED"/>
    <property type="match status" value="1"/>
</dbReference>
<accession>A0A2T2XF96</accession>
<organism evidence="4 5">
    <name type="scientific">Sulfobacillus benefaciens</name>
    <dbReference type="NCBI Taxonomy" id="453960"/>
    <lineage>
        <taxon>Bacteria</taxon>
        <taxon>Bacillati</taxon>
        <taxon>Bacillota</taxon>
        <taxon>Clostridia</taxon>
        <taxon>Eubacteriales</taxon>
        <taxon>Clostridiales Family XVII. Incertae Sedis</taxon>
        <taxon>Sulfobacillus</taxon>
    </lineage>
</organism>
<evidence type="ECO:0000313" key="5">
    <source>
        <dbReference type="Proteomes" id="UP000242972"/>
    </source>
</evidence>
<proteinExistence type="predicted"/>
<evidence type="ECO:0000259" key="3">
    <source>
        <dbReference type="PROSITE" id="PS51462"/>
    </source>
</evidence>